<gene>
    <name evidence="1" type="ORF">DW007_02985</name>
</gene>
<proteinExistence type="predicted"/>
<evidence type="ECO:0000313" key="2">
    <source>
        <dbReference type="Proteomes" id="UP000285201"/>
    </source>
</evidence>
<reference evidence="1 2" key="1">
    <citation type="submission" date="2018-08" db="EMBL/GenBank/DDBJ databases">
        <title>A genome reference for cultivated species of the human gut microbiota.</title>
        <authorList>
            <person name="Zou Y."/>
            <person name="Xue W."/>
            <person name="Luo G."/>
        </authorList>
    </citation>
    <scope>NUCLEOTIDE SEQUENCE [LARGE SCALE GENOMIC DNA]</scope>
    <source>
        <strain evidence="1 2">AF36-7BH</strain>
    </source>
</reference>
<name>A0A415ME61_9FIRM</name>
<dbReference type="AlphaFoldDB" id="A0A415ME61"/>
<comment type="caution">
    <text evidence="1">The sequence shown here is derived from an EMBL/GenBank/DDBJ whole genome shotgun (WGS) entry which is preliminary data.</text>
</comment>
<dbReference type="RefSeq" id="WP_118370134.1">
    <property type="nucleotide sequence ID" value="NZ_QROY01000002.1"/>
</dbReference>
<dbReference type="Proteomes" id="UP000285201">
    <property type="component" value="Unassembled WGS sequence"/>
</dbReference>
<protein>
    <submittedName>
        <fullName evidence="1">Uncharacterized protein</fullName>
    </submittedName>
</protein>
<sequence>MDRKEYLLRQVLKLFKQQKESRYVLNVEEMTVMYDGAECDGSCLCEDIMDELGIDSLEDIEDEKL</sequence>
<dbReference type="EMBL" id="QROY01000002">
    <property type="protein sequence ID" value="RHL71127.1"/>
    <property type="molecule type" value="Genomic_DNA"/>
</dbReference>
<accession>A0A415ME61</accession>
<organism evidence="1 2">
    <name type="scientific">Lachnospira eligens</name>
    <dbReference type="NCBI Taxonomy" id="39485"/>
    <lineage>
        <taxon>Bacteria</taxon>
        <taxon>Bacillati</taxon>
        <taxon>Bacillota</taxon>
        <taxon>Clostridia</taxon>
        <taxon>Lachnospirales</taxon>
        <taxon>Lachnospiraceae</taxon>
        <taxon>Lachnospira</taxon>
    </lineage>
</organism>
<evidence type="ECO:0000313" key="1">
    <source>
        <dbReference type="EMBL" id="RHL71127.1"/>
    </source>
</evidence>